<feature type="transmembrane region" description="Helical" evidence="16">
    <location>
        <begin position="1066"/>
        <end position="1085"/>
    </location>
</feature>
<dbReference type="InterPro" id="IPR044492">
    <property type="entry name" value="P_typ_ATPase_HD_dom"/>
</dbReference>
<feature type="binding site" evidence="14">
    <location>
        <position position="748"/>
    </location>
    <ligand>
        <name>ATP</name>
        <dbReference type="ChEBI" id="CHEBI:30616"/>
    </ligand>
</feature>
<dbReference type="NCBIfam" id="TIGR01652">
    <property type="entry name" value="ATPase-Plipid"/>
    <property type="match status" value="1"/>
</dbReference>
<dbReference type="EC" id="7.6.2.1" evidence="16"/>
<reference evidence="19" key="1">
    <citation type="submission" date="2018-05" db="EMBL/GenBank/DDBJ databases">
        <title>Draft genome of Mucuna pruriens seed.</title>
        <authorList>
            <person name="Nnadi N.E."/>
            <person name="Vos R."/>
            <person name="Hasami M.H."/>
            <person name="Devisetty U.K."/>
            <person name="Aguiy J.C."/>
        </authorList>
    </citation>
    <scope>NUCLEOTIDE SEQUENCE [LARGE SCALE GENOMIC DNA]</scope>
    <source>
        <strain evidence="19">JCA_2017</strain>
    </source>
</reference>
<evidence type="ECO:0000256" key="3">
    <source>
        <dbReference type="ARBA" id="ARBA00022692"/>
    </source>
</evidence>
<keyword evidence="4 15" id="KW-0479">Metal-binding</keyword>
<dbReference type="FunFam" id="2.70.150.10:FF:000023">
    <property type="entry name" value="Phospholipid-transporting ATPase"/>
    <property type="match status" value="1"/>
</dbReference>
<evidence type="ECO:0000259" key="18">
    <source>
        <dbReference type="Pfam" id="PF16212"/>
    </source>
</evidence>
<dbReference type="SUPFAM" id="SSF81660">
    <property type="entry name" value="Metal cation-transporting ATPase, ATP-binding domain N"/>
    <property type="match status" value="1"/>
</dbReference>
<feature type="binding site" evidence="14">
    <location>
        <position position="633"/>
    </location>
    <ligand>
        <name>ATP</name>
        <dbReference type="ChEBI" id="CHEBI:30616"/>
    </ligand>
</feature>
<dbReference type="InterPro" id="IPR023299">
    <property type="entry name" value="ATPase_P-typ_cyto_dom_N"/>
</dbReference>
<feature type="binding site" evidence="14">
    <location>
        <position position="428"/>
    </location>
    <ligand>
        <name>ATP</name>
        <dbReference type="ChEBI" id="CHEBI:30616"/>
    </ligand>
</feature>
<protein>
    <recommendedName>
        <fullName evidence="16">Phospholipid-transporting ATPase</fullName>
        <ecNumber evidence="16">7.6.2.1</ecNumber>
    </recommendedName>
</protein>
<comment type="catalytic activity">
    <reaction evidence="11 16">
        <text>ATP + H2O + phospholipidSide 1 = ADP + phosphate + phospholipidSide 2.</text>
        <dbReference type="EC" id="7.6.2.1"/>
    </reaction>
</comment>
<feature type="transmembrane region" description="Helical" evidence="16">
    <location>
        <begin position="304"/>
        <end position="326"/>
    </location>
</feature>
<dbReference type="InterPro" id="IPR023214">
    <property type="entry name" value="HAD_sf"/>
</dbReference>
<feature type="binding site" evidence="15">
    <location>
        <position position="428"/>
    </location>
    <ligand>
        <name>Mg(2+)</name>
        <dbReference type="ChEBI" id="CHEBI:18420"/>
    </ligand>
</feature>
<dbReference type="SFLD" id="SFLDF00027">
    <property type="entry name" value="p-type_atpase"/>
    <property type="match status" value="1"/>
</dbReference>
<keyword evidence="9 16" id="KW-1133">Transmembrane helix</keyword>
<feature type="binding site" evidence="14">
    <location>
        <position position="749"/>
    </location>
    <ligand>
        <name>ATP</name>
        <dbReference type="ChEBI" id="CHEBI:30616"/>
    </ligand>
</feature>
<dbReference type="FunFam" id="3.40.1110.10:FF:000042">
    <property type="entry name" value="Phospholipid-transporting ATPase"/>
    <property type="match status" value="1"/>
</dbReference>
<proteinExistence type="inferred from homology"/>
<dbReference type="GO" id="GO:0005886">
    <property type="term" value="C:plasma membrane"/>
    <property type="evidence" value="ECO:0007669"/>
    <property type="project" value="TreeGrafter"/>
</dbReference>
<feature type="non-terminal residue" evidence="19">
    <location>
        <position position="1"/>
    </location>
</feature>
<keyword evidence="20" id="KW-1185">Reference proteome</keyword>
<feature type="binding site" evidence="14">
    <location>
        <position position="887"/>
    </location>
    <ligand>
        <name>ATP</name>
        <dbReference type="ChEBI" id="CHEBI:30616"/>
    </ligand>
</feature>
<dbReference type="InterPro" id="IPR032630">
    <property type="entry name" value="P_typ_ATPase_c"/>
</dbReference>
<dbReference type="STRING" id="157652.A0A371H266"/>
<feature type="binding site" evidence="15">
    <location>
        <position position="888"/>
    </location>
    <ligand>
        <name>Mg(2+)</name>
        <dbReference type="ChEBI" id="CHEBI:18420"/>
    </ligand>
</feature>
<dbReference type="GO" id="GO:1901703">
    <property type="term" value="P:protein localization involved in auxin polar transport"/>
    <property type="evidence" value="ECO:0007669"/>
    <property type="project" value="UniProtKB-ARBA"/>
</dbReference>
<feature type="transmembrane region" description="Helical" evidence="16">
    <location>
        <begin position="1024"/>
        <end position="1046"/>
    </location>
</feature>
<feature type="binding site" evidence="14">
    <location>
        <position position="888"/>
    </location>
    <ligand>
        <name>ATP</name>
        <dbReference type="ChEBI" id="CHEBI:30616"/>
    </ligand>
</feature>
<gene>
    <name evidence="19" type="primary">ALA9</name>
    <name evidence="19" type="ORF">CR513_20400</name>
</gene>
<evidence type="ECO:0000256" key="2">
    <source>
        <dbReference type="ARBA" id="ARBA00008109"/>
    </source>
</evidence>
<dbReference type="SFLD" id="SFLDG00002">
    <property type="entry name" value="C1.7:_P-type_atpase_like"/>
    <property type="match status" value="1"/>
</dbReference>
<feature type="binding site" evidence="14">
    <location>
        <position position="750"/>
    </location>
    <ligand>
        <name>ATP</name>
        <dbReference type="ChEBI" id="CHEBI:30616"/>
    </ligand>
</feature>
<dbReference type="InterPro" id="IPR006539">
    <property type="entry name" value="P-type_ATPase_IV"/>
</dbReference>
<dbReference type="CDD" id="cd02073">
    <property type="entry name" value="P-type_ATPase_APLT_Dnf-like"/>
    <property type="match status" value="1"/>
</dbReference>
<feature type="domain" description="P-type ATPase C-terminal" evidence="18">
    <location>
        <begin position="910"/>
        <end position="1160"/>
    </location>
</feature>
<feature type="transmembrane region" description="Helical" evidence="16">
    <location>
        <begin position="1131"/>
        <end position="1159"/>
    </location>
</feature>
<feature type="transmembrane region" description="Helical" evidence="16">
    <location>
        <begin position="1092"/>
        <end position="1111"/>
    </location>
</feature>
<feature type="binding site" evidence="15">
    <location>
        <position position="884"/>
    </location>
    <ligand>
        <name>Mg(2+)</name>
        <dbReference type="ChEBI" id="CHEBI:18420"/>
    </ligand>
</feature>
<keyword evidence="10 16" id="KW-0472">Membrane</keyword>
<comment type="similarity">
    <text evidence="2 16">Belongs to the cation transport ATPase (P-type) (TC 3.A.3) family. Type IV subfamily.</text>
</comment>
<dbReference type="Proteomes" id="UP000257109">
    <property type="component" value="Unassembled WGS sequence"/>
</dbReference>
<organism evidence="19 20">
    <name type="scientific">Mucuna pruriens</name>
    <name type="common">Velvet bean</name>
    <name type="synonym">Dolichos pruriens</name>
    <dbReference type="NCBI Taxonomy" id="157652"/>
    <lineage>
        <taxon>Eukaryota</taxon>
        <taxon>Viridiplantae</taxon>
        <taxon>Streptophyta</taxon>
        <taxon>Embryophyta</taxon>
        <taxon>Tracheophyta</taxon>
        <taxon>Spermatophyta</taxon>
        <taxon>Magnoliopsida</taxon>
        <taxon>eudicotyledons</taxon>
        <taxon>Gunneridae</taxon>
        <taxon>Pentapetalae</taxon>
        <taxon>rosids</taxon>
        <taxon>fabids</taxon>
        <taxon>Fabales</taxon>
        <taxon>Fabaceae</taxon>
        <taxon>Papilionoideae</taxon>
        <taxon>50 kb inversion clade</taxon>
        <taxon>NPAAA clade</taxon>
        <taxon>indigoferoid/millettioid clade</taxon>
        <taxon>Phaseoleae</taxon>
        <taxon>Mucuna</taxon>
    </lineage>
</organism>
<feature type="binding site" evidence="14">
    <location>
        <position position="610"/>
    </location>
    <ligand>
        <name>ATP</name>
        <dbReference type="ChEBI" id="CHEBI:30616"/>
    </ligand>
</feature>
<dbReference type="GO" id="GO:0000287">
    <property type="term" value="F:magnesium ion binding"/>
    <property type="evidence" value="ECO:0007669"/>
    <property type="project" value="UniProtKB-UniRule"/>
</dbReference>
<evidence type="ECO:0000259" key="17">
    <source>
        <dbReference type="Pfam" id="PF16209"/>
    </source>
</evidence>
<dbReference type="EMBL" id="QJKJ01003783">
    <property type="protein sequence ID" value="RDX96889.1"/>
    <property type="molecule type" value="Genomic_DNA"/>
</dbReference>
<dbReference type="SUPFAM" id="SSF81665">
    <property type="entry name" value="Calcium ATPase, transmembrane domain M"/>
    <property type="match status" value="1"/>
</dbReference>
<evidence type="ECO:0000256" key="1">
    <source>
        <dbReference type="ARBA" id="ARBA00004141"/>
    </source>
</evidence>
<feature type="binding site" evidence="15">
    <location>
        <position position="430"/>
    </location>
    <ligand>
        <name>Mg(2+)</name>
        <dbReference type="ChEBI" id="CHEBI:18420"/>
    </ligand>
</feature>
<evidence type="ECO:0000256" key="11">
    <source>
        <dbReference type="ARBA" id="ARBA00034036"/>
    </source>
</evidence>
<dbReference type="GO" id="GO:0140326">
    <property type="term" value="F:ATPase-coupled intramembrane lipid transporter activity"/>
    <property type="evidence" value="ECO:0007669"/>
    <property type="project" value="UniProtKB-EC"/>
</dbReference>
<dbReference type="Pfam" id="PF16212">
    <property type="entry name" value="PhoLip_ATPase_C"/>
    <property type="match status" value="1"/>
</dbReference>
<keyword evidence="5 14" id="KW-0547">Nucleotide-binding</keyword>
<feature type="binding site" evidence="14">
    <location>
        <position position="864"/>
    </location>
    <ligand>
        <name>ATP</name>
        <dbReference type="ChEBI" id="CHEBI:30616"/>
    </ligand>
</feature>
<feature type="binding site" evidence="14">
    <location>
        <position position="858"/>
    </location>
    <ligand>
        <name>ATP</name>
        <dbReference type="ChEBI" id="CHEBI:30616"/>
    </ligand>
</feature>
<dbReference type="PANTHER" id="PTHR24092:SF160">
    <property type="entry name" value="PHOSPHOLIPID-TRANSPORTING ATPASE"/>
    <property type="match status" value="1"/>
</dbReference>
<dbReference type="SUPFAM" id="SSF81653">
    <property type="entry name" value="Calcium ATPase, transduction domain A"/>
    <property type="match status" value="1"/>
</dbReference>
<feature type="binding site" evidence="14">
    <location>
        <position position="551"/>
    </location>
    <ligand>
        <name>ATP</name>
        <dbReference type="ChEBI" id="CHEBI:30616"/>
    </ligand>
</feature>
<accession>A0A371H266</accession>
<dbReference type="Pfam" id="PF16209">
    <property type="entry name" value="PhoLip_ATPase_N"/>
    <property type="match status" value="1"/>
</dbReference>
<evidence type="ECO:0000313" key="19">
    <source>
        <dbReference type="EMBL" id="RDX96889.1"/>
    </source>
</evidence>
<feature type="transmembrane region" description="Helical" evidence="16">
    <location>
        <begin position="974"/>
        <end position="994"/>
    </location>
</feature>
<dbReference type="InterPro" id="IPR036412">
    <property type="entry name" value="HAD-like_sf"/>
</dbReference>
<feature type="binding site" evidence="14">
    <location>
        <position position="429"/>
    </location>
    <ligand>
        <name>ATP</name>
        <dbReference type="ChEBI" id="CHEBI:30616"/>
    </ligand>
</feature>
<evidence type="ECO:0000256" key="9">
    <source>
        <dbReference type="ARBA" id="ARBA00022989"/>
    </source>
</evidence>
<dbReference type="InterPro" id="IPR032631">
    <property type="entry name" value="P-type_ATPase_N"/>
</dbReference>
<dbReference type="GO" id="GO:0016887">
    <property type="term" value="F:ATP hydrolysis activity"/>
    <property type="evidence" value="ECO:0007669"/>
    <property type="project" value="InterPro"/>
</dbReference>
<comment type="caution">
    <text evidence="19">The sequence shown here is derived from an EMBL/GenBank/DDBJ whole genome shotgun (WGS) entry which is preliminary data.</text>
</comment>
<dbReference type="PROSITE" id="PS00154">
    <property type="entry name" value="ATPASE_E1_E2"/>
    <property type="match status" value="1"/>
</dbReference>
<comment type="function">
    <text evidence="12">Involved in transport of phospholipids.</text>
</comment>
<dbReference type="Pfam" id="PF13246">
    <property type="entry name" value="Cation_ATPase"/>
    <property type="match status" value="1"/>
</dbReference>
<dbReference type="Gene3D" id="3.40.50.1000">
    <property type="entry name" value="HAD superfamily/HAD-like"/>
    <property type="match status" value="1"/>
</dbReference>
<keyword evidence="7 15" id="KW-0460">Magnesium</keyword>
<feature type="domain" description="P-type ATPase N-terminal" evidence="17">
    <location>
        <begin position="42"/>
        <end position="108"/>
    </location>
</feature>
<dbReference type="SFLD" id="SFLDS00003">
    <property type="entry name" value="Haloacid_Dehalogenase"/>
    <property type="match status" value="1"/>
</dbReference>
<evidence type="ECO:0000256" key="6">
    <source>
        <dbReference type="ARBA" id="ARBA00022840"/>
    </source>
</evidence>
<dbReference type="Gene3D" id="2.70.150.10">
    <property type="entry name" value="Calcium-transporting ATPase, cytoplasmic transduction domain A"/>
    <property type="match status" value="1"/>
</dbReference>
<comment type="subcellular location">
    <subcellularLocation>
        <location evidence="1 16">Membrane</location>
        <topology evidence="1 16">Multi-pass membrane protein</topology>
    </subcellularLocation>
</comment>
<dbReference type="InterPro" id="IPR008250">
    <property type="entry name" value="ATPase_P-typ_transduc_dom_A_sf"/>
</dbReference>
<keyword evidence="8 16" id="KW-1278">Translocase</keyword>
<dbReference type="InterPro" id="IPR018303">
    <property type="entry name" value="ATPase_P-typ_P_site"/>
</dbReference>
<evidence type="ECO:0000313" key="20">
    <source>
        <dbReference type="Proteomes" id="UP000257109"/>
    </source>
</evidence>
<dbReference type="FunFam" id="3.40.50.1000:FF:000014">
    <property type="entry name" value="Phospholipid-transporting ATPase"/>
    <property type="match status" value="1"/>
</dbReference>
<dbReference type="GO" id="GO:0045332">
    <property type="term" value="P:phospholipid translocation"/>
    <property type="evidence" value="ECO:0007669"/>
    <property type="project" value="TreeGrafter"/>
</dbReference>
<evidence type="ECO:0000256" key="4">
    <source>
        <dbReference type="ARBA" id="ARBA00022723"/>
    </source>
</evidence>
<dbReference type="OrthoDB" id="377733at2759"/>
<feature type="transmembrane region" description="Helical" evidence="16">
    <location>
        <begin position="945"/>
        <end position="962"/>
    </location>
</feature>
<evidence type="ECO:0000256" key="10">
    <source>
        <dbReference type="ARBA" id="ARBA00023136"/>
    </source>
</evidence>
<name>A0A371H266_MUCPR</name>
<feature type="transmembrane region" description="Helical" evidence="16">
    <location>
        <begin position="81"/>
        <end position="97"/>
    </location>
</feature>
<dbReference type="AlphaFoldDB" id="A0A371H266"/>
<keyword evidence="3 16" id="KW-0812">Transmembrane</keyword>
<evidence type="ECO:0000256" key="14">
    <source>
        <dbReference type="PIRSR" id="PIRSR606539-2"/>
    </source>
</evidence>
<evidence type="ECO:0000256" key="12">
    <source>
        <dbReference type="ARBA" id="ARBA00054150"/>
    </source>
</evidence>
<comment type="cofactor">
    <cofactor evidence="15">
        <name>Mg(2+)</name>
        <dbReference type="ChEBI" id="CHEBI:18420"/>
    </cofactor>
</comment>
<feature type="active site" description="4-aspartylphosphate intermediate" evidence="13">
    <location>
        <position position="428"/>
    </location>
</feature>
<dbReference type="PANTHER" id="PTHR24092">
    <property type="entry name" value="PROBABLE PHOSPHOLIPID-TRANSPORTING ATPASE"/>
    <property type="match status" value="1"/>
</dbReference>
<sequence>MGGGRRSVMKLKFSKIYSFACGRTTFQRDHSRIGGHGHSRVVFCNEPDRFEGGVLNYADNSVRSTKYTVATFLPKSLFEQFRRVANFYFLVAGILAFTKLTPYTAVSAILPLSIIIGATMVKEGIEDWRRKKQDIEVNNRRVILHEGDGIFKHTEWKNLRVGNIVKIMKDEFFPADLLLLSSSYEDAVCYVETMNLDGETNLKLKQGLDVTSSLQEDFKFHDFRAIIKCEDPNANLYSFVGSMEFGVQKYPLSAQQLLLRDSKLRNTDYVFGAVIFTGHDTKVIQNSTDPPSKRSKIEKKMDKIIYFLFCVLFLIAFVGSILFGIATKGDLDNGLMKRWYLRPDNSTIFFDPKRAAAAAIFHSLTALMLYNFFIPISLYFSIEIVKVLQSIFINRDIHMYYEEADKPAHARTSNLNEELGQVDTILSDKTGTLTCNSMEFIKCSVAGVAYGRGVTEVEQAMGRSNGSPILHEHINGLESKLNEIRNSPDRKEPIKGFNFTDERIMNGNWVNEPHADVIQKFFRLLAICHTAIPEVDEETGYVSYEAESPDEAAFVISAREVGFKFYKRTQTCLSMYELDPVSGNEVESNVDWIRLISFNRTYKLLNVLEFNSSRKRMSVIVKDEEGRNFLLCKGADSVMFERLSKNGRKFEEKTLEHVREYADAGLRTLILAYCELDEEEYREFDDKFSEVNNSVSADRETLIEEVSDKIERNLILLGATAVEDKLQNGVPDCIDKLAQAKIKIWVLTGDKMETAINIGFSCRLLRQGMKQIIIHLEIPEIQALEKVGDKMAIAKASRESVHHQISEGAELLSASRGTCQQTFALIIDGKSLTYALEDNIKNMFLELACHCASVICCRSSPKQKALVTRLVKSGTGKTTLAIGDGANDVGMLQEADVGIGISGVEGMQAVMSSDIAIAQFRYLERLLLVHGHWCYRRMSSMICYFFYKNITFGFTLFLYEVYASFSGQPAYNDWFLSLYSVFFSSLPVIALGVLDQDVSARYCLKFPILYQEGVQNVLFSWRLILSWMLNGFICATMIFFFCTKAIEPQAFDEAGRTAGRDMLGVTMYTCVVWVVNIQMALAIRYFTLIQHVFIWGSIAFWYLFLLAYGAMPPKISTNVYKVFIETLAPSLSYWVVTFFVAISSLIPFFSCSVIQMWFFPMYHQMVQWIRYERKKNDSE</sequence>
<dbReference type="PRINTS" id="PR00119">
    <property type="entry name" value="CATATPASE"/>
</dbReference>
<evidence type="ECO:0000256" key="7">
    <source>
        <dbReference type="ARBA" id="ARBA00022842"/>
    </source>
</evidence>
<feature type="transmembrane region" description="Helical" evidence="16">
    <location>
        <begin position="103"/>
        <end position="121"/>
    </location>
</feature>
<dbReference type="InterPro" id="IPR023298">
    <property type="entry name" value="ATPase_P-typ_TM_dom_sf"/>
</dbReference>
<feature type="binding site" evidence="14">
    <location>
        <position position="430"/>
    </location>
    <ligand>
        <name>ATP</name>
        <dbReference type="ChEBI" id="CHEBI:30616"/>
    </ligand>
</feature>
<evidence type="ECO:0000256" key="15">
    <source>
        <dbReference type="PIRSR" id="PIRSR606539-3"/>
    </source>
</evidence>
<dbReference type="GO" id="GO:0005524">
    <property type="term" value="F:ATP binding"/>
    <property type="evidence" value="ECO:0007669"/>
    <property type="project" value="UniProtKB-UniRule"/>
</dbReference>
<evidence type="ECO:0000256" key="13">
    <source>
        <dbReference type="PIRSR" id="PIRSR606539-1"/>
    </source>
</evidence>
<dbReference type="NCBIfam" id="TIGR01494">
    <property type="entry name" value="ATPase_P-type"/>
    <property type="match status" value="1"/>
</dbReference>
<dbReference type="InterPro" id="IPR001757">
    <property type="entry name" value="P_typ_ATPase"/>
</dbReference>
<dbReference type="SUPFAM" id="SSF56784">
    <property type="entry name" value="HAD-like"/>
    <property type="match status" value="1"/>
</dbReference>
<evidence type="ECO:0000256" key="8">
    <source>
        <dbReference type="ARBA" id="ARBA00022967"/>
    </source>
</evidence>
<keyword evidence="6 14" id="KW-0067">ATP-binding</keyword>
<dbReference type="Gene3D" id="3.40.1110.10">
    <property type="entry name" value="Calcium-transporting ATPase, cytoplasmic domain N"/>
    <property type="match status" value="1"/>
</dbReference>
<evidence type="ECO:0000256" key="5">
    <source>
        <dbReference type="ARBA" id="ARBA00022741"/>
    </source>
</evidence>
<evidence type="ECO:0000256" key="16">
    <source>
        <dbReference type="RuleBase" id="RU362033"/>
    </source>
</evidence>
<feature type="transmembrane region" description="Helical" evidence="16">
    <location>
        <begin position="355"/>
        <end position="380"/>
    </location>
</feature>
<feature type="binding site" evidence="14">
    <location>
        <position position="667"/>
    </location>
    <ligand>
        <name>ATP</name>
        <dbReference type="ChEBI" id="CHEBI:30616"/>
    </ligand>
</feature>